<dbReference type="SUPFAM" id="SSF144083">
    <property type="entry name" value="Magnesium transport protein CorA, transmembrane region"/>
    <property type="match status" value="1"/>
</dbReference>
<organism evidence="6 7">
    <name type="scientific">Saccharata proteae CBS 121410</name>
    <dbReference type="NCBI Taxonomy" id="1314787"/>
    <lineage>
        <taxon>Eukaryota</taxon>
        <taxon>Fungi</taxon>
        <taxon>Dikarya</taxon>
        <taxon>Ascomycota</taxon>
        <taxon>Pezizomycotina</taxon>
        <taxon>Dothideomycetes</taxon>
        <taxon>Dothideomycetes incertae sedis</taxon>
        <taxon>Botryosphaeriales</taxon>
        <taxon>Saccharataceae</taxon>
        <taxon>Saccharata</taxon>
    </lineage>
</organism>
<dbReference type="GO" id="GO:0046873">
    <property type="term" value="F:metal ion transmembrane transporter activity"/>
    <property type="evidence" value="ECO:0007669"/>
    <property type="project" value="InterPro"/>
</dbReference>
<dbReference type="InterPro" id="IPR002523">
    <property type="entry name" value="MgTranspt_CorA/ZnTranspt_ZntB"/>
</dbReference>
<protein>
    <recommendedName>
        <fullName evidence="8">Cora-domain-containing protein</fullName>
    </recommendedName>
</protein>
<feature type="transmembrane region" description="Helical" evidence="5">
    <location>
        <begin position="357"/>
        <end position="379"/>
    </location>
</feature>
<evidence type="ECO:0000256" key="1">
    <source>
        <dbReference type="ARBA" id="ARBA00004141"/>
    </source>
</evidence>
<dbReference type="Proteomes" id="UP000799776">
    <property type="component" value="Unassembled WGS sequence"/>
</dbReference>
<sequence>MEYTEHCLPQVATITDETSAEDFFCESNAENWDMMILSFFQEHSQKPFLVTESLLRRIFGYFDITPIFLDTLLGVQSKTQVSEETYGNSFYQHVGDQFEIAYQLKYVEFSDRGQGSPWTTRRTEIFQRSTRGDNGLENIWLLFHPRKDSVVKERLENQAADSRQWSLIQQSPVRQHISIISTYVDNWRGVLMHYGQLYQNKRKYIATVNFEEESEFKERLNFKTLQELRELEERIMVIPFILKATNALIKSLSSMNRDLRVGQFYNSTEYRVVENALKSINVRLDGYIDSSNVLLDRIKGINKMAADALNLSNQTASVASQKSAVKQQELAAKQQETSTEINKNVLKLTKDNVADNAVVRVVTLVTLLYLPASFIASLFGMNFFDFGDETSKIRVASNWWIYLAVTVPLTIMTAIVWWQASRKQKRKREEQSKQPGV</sequence>
<comment type="subcellular location">
    <subcellularLocation>
        <location evidence="1">Membrane</location>
        <topology evidence="1">Multi-pass membrane protein</topology>
    </subcellularLocation>
</comment>
<evidence type="ECO:0000256" key="4">
    <source>
        <dbReference type="ARBA" id="ARBA00023136"/>
    </source>
</evidence>
<evidence type="ECO:0000313" key="6">
    <source>
        <dbReference type="EMBL" id="KAF2089023.1"/>
    </source>
</evidence>
<feature type="transmembrane region" description="Helical" evidence="5">
    <location>
        <begin position="399"/>
        <end position="418"/>
    </location>
</feature>
<dbReference type="Gene3D" id="1.20.58.340">
    <property type="entry name" value="Magnesium transport protein CorA, transmembrane region"/>
    <property type="match status" value="1"/>
</dbReference>
<dbReference type="InterPro" id="IPR045863">
    <property type="entry name" value="CorA_TM1_TM2"/>
</dbReference>
<keyword evidence="2 5" id="KW-0812">Transmembrane</keyword>
<name>A0A6A5YBX7_9PEZI</name>
<dbReference type="GO" id="GO:0016020">
    <property type="term" value="C:membrane"/>
    <property type="evidence" value="ECO:0007669"/>
    <property type="project" value="UniProtKB-SubCell"/>
</dbReference>
<evidence type="ECO:0000256" key="3">
    <source>
        <dbReference type="ARBA" id="ARBA00022989"/>
    </source>
</evidence>
<evidence type="ECO:0008006" key="8">
    <source>
        <dbReference type="Google" id="ProtNLM"/>
    </source>
</evidence>
<gene>
    <name evidence="6" type="ORF">K490DRAFT_64234</name>
</gene>
<keyword evidence="4 5" id="KW-0472">Membrane</keyword>
<evidence type="ECO:0000256" key="5">
    <source>
        <dbReference type="SAM" id="Phobius"/>
    </source>
</evidence>
<dbReference type="AlphaFoldDB" id="A0A6A5YBX7"/>
<dbReference type="EMBL" id="ML978715">
    <property type="protein sequence ID" value="KAF2089023.1"/>
    <property type="molecule type" value="Genomic_DNA"/>
</dbReference>
<dbReference type="Pfam" id="PF01544">
    <property type="entry name" value="CorA"/>
    <property type="match status" value="1"/>
</dbReference>
<evidence type="ECO:0000313" key="7">
    <source>
        <dbReference type="Proteomes" id="UP000799776"/>
    </source>
</evidence>
<accession>A0A6A5YBX7</accession>
<keyword evidence="7" id="KW-1185">Reference proteome</keyword>
<keyword evidence="3 5" id="KW-1133">Transmembrane helix</keyword>
<reference evidence="6" key="1">
    <citation type="journal article" date="2020" name="Stud. Mycol.">
        <title>101 Dothideomycetes genomes: a test case for predicting lifestyles and emergence of pathogens.</title>
        <authorList>
            <person name="Haridas S."/>
            <person name="Albert R."/>
            <person name="Binder M."/>
            <person name="Bloem J."/>
            <person name="Labutti K."/>
            <person name="Salamov A."/>
            <person name="Andreopoulos B."/>
            <person name="Baker S."/>
            <person name="Barry K."/>
            <person name="Bills G."/>
            <person name="Bluhm B."/>
            <person name="Cannon C."/>
            <person name="Castanera R."/>
            <person name="Culley D."/>
            <person name="Daum C."/>
            <person name="Ezra D."/>
            <person name="Gonzalez J."/>
            <person name="Henrissat B."/>
            <person name="Kuo A."/>
            <person name="Liang C."/>
            <person name="Lipzen A."/>
            <person name="Lutzoni F."/>
            <person name="Magnuson J."/>
            <person name="Mondo S."/>
            <person name="Nolan M."/>
            <person name="Ohm R."/>
            <person name="Pangilinan J."/>
            <person name="Park H.-J."/>
            <person name="Ramirez L."/>
            <person name="Alfaro M."/>
            <person name="Sun H."/>
            <person name="Tritt A."/>
            <person name="Yoshinaga Y."/>
            <person name="Zwiers L.-H."/>
            <person name="Turgeon B."/>
            <person name="Goodwin S."/>
            <person name="Spatafora J."/>
            <person name="Crous P."/>
            <person name="Grigoriev I."/>
        </authorList>
    </citation>
    <scope>NUCLEOTIDE SEQUENCE</scope>
    <source>
        <strain evidence="6">CBS 121410</strain>
    </source>
</reference>
<proteinExistence type="predicted"/>
<dbReference type="OrthoDB" id="5396681at2759"/>
<evidence type="ECO:0000256" key="2">
    <source>
        <dbReference type="ARBA" id="ARBA00022692"/>
    </source>
</evidence>